<comment type="caution">
    <text evidence="1">The sequence shown here is derived from an EMBL/GenBank/DDBJ whole genome shotgun (WGS) entry which is preliminary data.</text>
</comment>
<gene>
    <name evidence="1" type="ORF">LCGC14_1010380</name>
</gene>
<dbReference type="AlphaFoldDB" id="A0A0F9QIP2"/>
<proteinExistence type="predicted"/>
<name>A0A0F9QIP2_9ZZZZ</name>
<dbReference type="EMBL" id="LAZR01003966">
    <property type="protein sequence ID" value="KKN13041.1"/>
    <property type="molecule type" value="Genomic_DNA"/>
</dbReference>
<accession>A0A0F9QIP2</accession>
<organism evidence="1">
    <name type="scientific">marine sediment metagenome</name>
    <dbReference type="NCBI Taxonomy" id="412755"/>
    <lineage>
        <taxon>unclassified sequences</taxon>
        <taxon>metagenomes</taxon>
        <taxon>ecological metagenomes</taxon>
    </lineage>
</organism>
<evidence type="ECO:0000313" key="1">
    <source>
        <dbReference type="EMBL" id="KKN13041.1"/>
    </source>
</evidence>
<reference evidence="1" key="1">
    <citation type="journal article" date="2015" name="Nature">
        <title>Complex archaea that bridge the gap between prokaryotes and eukaryotes.</title>
        <authorList>
            <person name="Spang A."/>
            <person name="Saw J.H."/>
            <person name="Jorgensen S.L."/>
            <person name="Zaremba-Niedzwiedzka K."/>
            <person name="Martijn J."/>
            <person name="Lind A.E."/>
            <person name="van Eijk R."/>
            <person name="Schleper C."/>
            <person name="Guy L."/>
            <person name="Ettema T.J."/>
        </authorList>
    </citation>
    <scope>NUCLEOTIDE SEQUENCE</scope>
</reference>
<protein>
    <submittedName>
        <fullName evidence="1">Uncharacterized protein</fullName>
    </submittedName>
</protein>
<sequence length="128" mass="14843">MEDLLLEIVGIIKCLLESLKEEVQIEHTKVRSFSECPECGEKINDGYFKLTKNSTKSVILRYDTFHDMDIHLTYNQEYGATDKNINKLLQENGKKNPRDQLSIDEIEAQISKFSIENLGRVIKTMFID</sequence>